<keyword evidence="3" id="KW-1185">Reference proteome</keyword>
<reference evidence="2 3" key="1">
    <citation type="submission" date="2020-08" db="EMBL/GenBank/DDBJ databases">
        <title>Genomic Encyclopedia of Type Strains, Phase IV (KMG-IV): sequencing the most valuable type-strain genomes for metagenomic binning, comparative biology and taxonomic classification.</title>
        <authorList>
            <person name="Goeker M."/>
        </authorList>
    </citation>
    <scope>NUCLEOTIDE SEQUENCE [LARGE SCALE GENOMIC DNA]</scope>
    <source>
        <strain evidence="2 3">DSM 17455</strain>
    </source>
</reference>
<dbReference type="RefSeq" id="WP_182574550.1">
    <property type="nucleotide sequence ID" value="NZ_JACJHY010000015.1"/>
</dbReference>
<accession>A0ABR6C8C5</accession>
<comment type="caution">
    <text evidence="2">The sequence shown here is derived from an EMBL/GenBank/DDBJ whole genome shotgun (WGS) entry which is preliminary data.</text>
</comment>
<sequence length="154" mass="16531">MKISIISFAALVLTASPAVSQSQPDEIRRLLNSPVDIIAAAGFAASTASHRELCGGPPEFDGHAEMIMRLEFGSLGAEDQERYKAAMTRQYQSNASIYGTLGEDAKKSFCSGLNSAILTRSTAFVRTHPHSAWPAPNRQIYPNAPQTAPVLILA</sequence>
<evidence type="ECO:0000313" key="2">
    <source>
        <dbReference type="EMBL" id="MBA9021271.1"/>
    </source>
</evidence>
<dbReference type="Proteomes" id="UP000587524">
    <property type="component" value="Unassembled WGS sequence"/>
</dbReference>
<gene>
    <name evidence="2" type="ORF">HNQ97_003277</name>
</gene>
<dbReference type="EMBL" id="JACJHZ010000015">
    <property type="protein sequence ID" value="MBA9021271.1"/>
    <property type="molecule type" value="Genomic_DNA"/>
</dbReference>
<name>A0ABR6C8C5_9HYPH</name>
<proteinExistence type="predicted"/>
<evidence type="ECO:0000256" key="1">
    <source>
        <dbReference type="SAM" id="SignalP"/>
    </source>
</evidence>
<evidence type="ECO:0000313" key="3">
    <source>
        <dbReference type="Proteomes" id="UP000587524"/>
    </source>
</evidence>
<organism evidence="2 3">
    <name type="scientific">Aminobacter ciceronei</name>
    <dbReference type="NCBI Taxonomy" id="150723"/>
    <lineage>
        <taxon>Bacteria</taxon>
        <taxon>Pseudomonadati</taxon>
        <taxon>Pseudomonadota</taxon>
        <taxon>Alphaproteobacteria</taxon>
        <taxon>Hyphomicrobiales</taxon>
        <taxon>Phyllobacteriaceae</taxon>
        <taxon>Aminobacter</taxon>
    </lineage>
</organism>
<keyword evidence="1" id="KW-0732">Signal</keyword>
<feature type="signal peptide" evidence="1">
    <location>
        <begin position="1"/>
        <end position="20"/>
    </location>
</feature>
<protein>
    <submittedName>
        <fullName evidence="2">Uncharacterized protein</fullName>
    </submittedName>
</protein>
<feature type="chain" id="PRO_5045478415" evidence="1">
    <location>
        <begin position="21"/>
        <end position="154"/>
    </location>
</feature>